<feature type="transmembrane region" description="Helical" evidence="7">
    <location>
        <begin position="272"/>
        <end position="292"/>
    </location>
</feature>
<reference evidence="8" key="1">
    <citation type="submission" date="2018-05" db="EMBL/GenBank/DDBJ databases">
        <authorList>
            <person name="Lanie J.A."/>
            <person name="Ng W.-L."/>
            <person name="Kazmierczak K.M."/>
            <person name="Andrzejewski T.M."/>
            <person name="Davidsen T.M."/>
            <person name="Wayne K.J."/>
            <person name="Tettelin H."/>
            <person name="Glass J.I."/>
            <person name="Rusch D."/>
            <person name="Podicherti R."/>
            <person name="Tsui H.-C.T."/>
            <person name="Winkler M.E."/>
        </authorList>
    </citation>
    <scope>NUCLEOTIDE SEQUENCE</scope>
</reference>
<dbReference type="GO" id="GO:0005886">
    <property type="term" value="C:plasma membrane"/>
    <property type="evidence" value="ECO:0007669"/>
    <property type="project" value="UniProtKB-SubCell"/>
</dbReference>
<feature type="transmembrane region" description="Helical" evidence="7">
    <location>
        <begin position="357"/>
        <end position="380"/>
    </location>
</feature>
<evidence type="ECO:0008006" key="9">
    <source>
        <dbReference type="Google" id="ProtNLM"/>
    </source>
</evidence>
<feature type="transmembrane region" description="Helical" evidence="7">
    <location>
        <begin position="484"/>
        <end position="504"/>
    </location>
</feature>
<keyword evidence="3" id="KW-1003">Cell membrane</keyword>
<keyword evidence="6 7" id="KW-0472">Membrane</keyword>
<comment type="subcellular location">
    <subcellularLocation>
        <location evidence="1">Cell membrane</location>
        <topology evidence="1">Multi-pass membrane protein</topology>
    </subcellularLocation>
</comment>
<keyword evidence="2" id="KW-0813">Transport</keyword>
<evidence type="ECO:0000256" key="4">
    <source>
        <dbReference type="ARBA" id="ARBA00022692"/>
    </source>
</evidence>
<dbReference type="EMBL" id="UINC01001939">
    <property type="protein sequence ID" value="SUZ90985.1"/>
    <property type="molecule type" value="Genomic_DNA"/>
</dbReference>
<feature type="transmembrane region" description="Helical" evidence="7">
    <location>
        <begin position="325"/>
        <end position="345"/>
    </location>
</feature>
<evidence type="ECO:0000256" key="1">
    <source>
        <dbReference type="ARBA" id="ARBA00004651"/>
    </source>
</evidence>
<keyword evidence="5 7" id="KW-1133">Transmembrane helix</keyword>
<feature type="transmembrane region" description="Helical" evidence="7">
    <location>
        <begin position="400"/>
        <end position="429"/>
    </location>
</feature>
<proteinExistence type="predicted"/>
<protein>
    <recommendedName>
        <fullName evidence="9">Choline transporter</fullName>
    </recommendedName>
</protein>
<dbReference type="AlphaFoldDB" id="A0A381RGQ2"/>
<dbReference type="GO" id="GO:0022857">
    <property type="term" value="F:transmembrane transporter activity"/>
    <property type="evidence" value="ECO:0007669"/>
    <property type="project" value="InterPro"/>
</dbReference>
<feature type="transmembrane region" description="Helical" evidence="7">
    <location>
        <begin position="240"/>
        <end position="260"/>
    </location>
</feature>
<name>A0A381RGQ2_9ZZZZ</name>
<evidence type="ECO:0000256" key="7">
    <source>
        <dbReference type="SAM" id="Phobius"/>
    </source>
</evidence>
<dbReference type="InterPro" id="IPR000060">
    <property type="entry name" value="BCCT_transptr"/>
</dbReference>
<dbReference type="PANTHER" id="PTHR30047">
    <property type="entry name" value="HIGH-AFFINITY CHOLINE TRANSPORT PROTEIN-RELATED"/>
    <property type="match status" value="1"/>
</dbReference>
<dbReference type="Pfam" id="PF02028">
    <property type="entry name" value="BCCT"/>
    <property type="match status" value="1"/>
</dbReference>
<feature type="transmembrane region" description="Helical" evidence="7">
    <location>
        <begin position="459"/>
        <end position="478"/>
    </location>
</feature>
<organism evidence="8">
    <name type="scientific">marine metagenome</name>
    <dbReference type="NCBI Taxonomy" id="408172"/>
    <lineage>
        <taxon>unclassified sequences</taxon>
        <taxon>metagenomes</taxon>
        <taxon>ecological metagenomes</taxon>
    </lineage>
</organism>
<feature type="transmembrane region" description="Helical" evidence="7">
    <location>
        <begin position="21"/>
        <end position="39"/>
    </location>
</feature>
<feature type="transmembrane region" description="Helical" evidence="7">
    <location>
        <begin position="200"/>
        <end position="220"/>
    </location>
</feature>
<feature type="transmembrane region" description="Helical" evidence="7">
    <location>
        <begin position="99"/>
        <end position="119"/>
    </location>
</feature>
<feature type="transmembrane region" description="Helical" evidence="7">
    <location>
        <begin position="59"/>
        <end position="79"/>
    </location>
</feature>
<dbReference type="PANTHER" id="PTHR30047:SF7">
    <property type="entry name" value="HIGH-AFFINITY CHOLINE TRANSPORT PROTEIN"/>
    <property type="match status" value="1"/>
</dbReference>
<evidence type="ECO:0000256" key="5">
    <source>
        <dbReference type="ARBA" id="ARBA00022989"/>
    </source>
</evidence>
<keyword evidence="4 7" id="KW-0812">Transmembrane</keyword>
<evidence type="ECO:0000313" key="8">
    <source>
        <dbReference type="EMBL" id="SUZ90985.1"/>
    </source>
</evidence>
<evidence type="ECO:0000256" key="2">
    <source>
        <dbReference type="ARBA" id="ARBA00022448"/>
    </source>
</evidence>
<evidence type="ECO:0000256" key="6">
    <source>
        <dbReference type="ARBA" id="ARBA00023136"/>
    </source>
</evidence>
<accession>A0A381RGQ2</accession>
<sequence>MEEKTVSENVTHNDSPRIDRFILICGSILLLTIVVTIVTNQEWSETVIQNAFNFITKEFGILYIITVNIVLVFLGILAFGKKGKIVLGPPNVKKDYSTFSWASMLFCTGIGGAVLYWGATEWVSYYQHPPYSLIPKSDEAIIWAASYGAFHWGPITWSLYSLPAVAFCVSYHHKQIPILRLSAACSGILGSYSEKWPGRIIDLFFIIGLVGTSATGLAFSVELVTSCITKISTLQDNQQMQLFVMLIITTLIAFSVYKGLNRGIRVLSVINARLALLLIIFVFVVGPTTFILEMGVASVSHIAQNMVKMFTWTDPLQRGDFVEQWTIFYLAWAIALGPFLGMFIAKISKGRTLREVIFGMMGWGSLGCSLFFIILGNYSLNLELSGQYPVVEHVNELGQSSAIAAIIGILPGGSFLLVFLAIIAIIFAATTYDSASYSLAAGSTRYLKADEHPSRNLRIYWAISMGLLPSALLFIGGLEPLKTASIMASFPILIIYILLMFSIIRMLRE</sequence>
<evidence type="ECO:0000256" key="3">
    <source>
        <dbReference type="ARBA" id="ARBA00022475"/>
    </source>
</evidence>
<gene>
    <name evidence="8" type="ORF">METZ01_LOCUS43839</name>
</gene>